<evidence type="ECO:0000256" key="7">
    <source>
        <dbReference type="ARBA" id="ARBA00022833"/>
    </source>
</evidence>
<comment type="caution">
    <text evidence="15">The sequence shown here is derived from an EMBL/GenBank/DDBJ whole genome shotgun (WGS) entry which is preliminary data.</text>
</comment>
<feature type="binding site" evidence="12">
    <location>
        <position position="163"/>
    </location>
    <ligand>
        <name>ATP</name>
        <dbReference type="ChEBI" id="CHEBI:30616"/>
    </ligand>
</feature>
<dbReference type="FunFam" id="3.40.50.620:FF:000174">
    <property type="entry name" value="ATPase, PP-loop superfamily"/>
    <property type="match status" value="1"/>
</dbReference>
<feature type="binding site" evidence="12">
    <location>
        <position position="168"/>
    </location>
    <ligand>
        <name>ATP</name>
        <dbReference type="ChEBI" id="CHEBI:30616"/>
    </ligand>
</feature>
<feature type="binding site" evidence="12">
    <location>
        <position position="60"/>
    </location>
    <ligand>
        <name>ATP</name>
        <dbReference type="ChEBI" id="CHEBI:30616"/>
    </ligand>
</feature>
<dbReference type="EMBL" id="LVVT01000001">
    <property type="protein sequence ID" value="TQS84759.1"/>
    <property type="molecule type" value="Genomic_DNA"/>
</dbReference>
<dbReference type="PANTHER" id="PTHR11807:SF12">
    <property type="entry name" value="CYTOPLASMIC TRNA 2-THIOLATION PROTEIN 1"/>
    <property type="match status" value="1"/>
</dbReference>
<dbReference type="Gene3D" id="3.40.50.620">
    <property type="entry name" value="HUPs"/>
    <property type="match status" value="1"/>
</dbReference>
<evidence type="ECO:0000256" key="8">
    <source>
        <dbReference type="ARBA" id="ARBA00022840"/>
    </source>
</evidence>
<evidence type="ECO:0000259" key="14">
    <source>
        <dbReference type="Pfam" id="PF22082"/>
    </source>
</evidence>
<evidence type="ECO:0000313" key="15">
    <source>
        <dbReference type="EMBL" id="TQS84759.1"/>
    </source>
</evidence>
<reference evidence="15" key="1">
    <citation type="submission" date="2016-03" db="EMBL/GenBank/DDBJ databases">
        <authorList>
            <person name="Borrel G."/>
            <person name="Mccann A."/>
            <person name="O'Toole P.W."/>
        </authorList>
    </citation>
    <scope>NUCLEOTIDE SEQUENCE</scope>
    <source>
        <strain evidence="15">183</strain>
    </source>
</reference>
<dbReference type="PANTHER" id="PTHR11807">
    <property type="entry name" value="ATPASES OF THE PP SUPERFAMILY-RELATED"/>
    <property type="match status" value="1"/>
</dbReference>
<keyword evidence="10" id="KW-0408">Iron</keyword>
<dbReference type="Pfam" id="PF01171">
    <property type="entry name" value="ATP_bind_3"/>
    <property type="match status" value="1"/>
</dbReference>
<dbReference type="RefSeq" id="WP_020448686.1">
    <property type="nucleotide sequence ID" value="NZ_CAYAXV010000006.1"/>
</dbReference>
<evidence type="ECO:0000256" key="2">
    <source>
        <dbReference type="ARBA" id="ARBA00001966"/>
    </source>
</evidence>
<evidence type="ECO:0000259" key="13">
    <source>
        <dbReference type="Pfam" id="PF01171"/>
    </source>
</evidence>
<accession>A0A8J8PJ07</accession>
<evidence type="ECO:0000256" key="12">
    <source>
        <dbReference type="PIRSR" id="PIRSR004976-51"/>
    </source>
</evidence>
<evidence type="ECO:0000256" key="4">
    <source>
        <dbReference type="ARBA" id="ARBA00022679"/>
    </source>
</evidence>
<keyword evidence="8 12" id="KW-0067">ATP-binding</keyword>
<dbReference type="GO" id="GO:0051539">
    <property type="term" value="F:4 iron, 4 sulfur cluster binding"/>
    <property type="evidence" value="ECO:0007669"/>
    <property type="project" value="UniProtKB-KW"/>
</dbReference>
<sequence length="304" mass="34517">MVKCDKCQKDAVTYIRYNGSHLCQGHFSEFVEKRVKKEIRNQTNFNKVKNVAVAISGGKDSSVALSLMHSVVKERRDVTLTAITVDEGIENYRPETIKCVRELCDKLDVTLEIVSFKDHVGYTMDDISKNLGYRTPCAFCGVFRRQCMNAVARNINADIIATGHNLDDNAQAILMNFTRGDVERLARLSPHVRIQPGLIPRIHPLRQIPEKETYLYAIINEIPFSDKECPYWSAALRNEYRDIIDELESRSPGTRHSILSSYDAIKPLLIEKYPQKDLGKCKCGEPSPSGKCMACKMLEDLNKK</sequence>
<protein>
    <submittedName>
        <fullName evidence="15">ATP pyrophosphatase</fullName>
    </submittedName>
</protein>
<dbReference type="GO" id="GO:0002144">
    <property type="term" value="C:cytosolic tRNA wobble base thiouridylase complex"/>
    <property type="evidence" value="ECO:0007669"/>
    <property type="project" value="TreeGrafter"/>
</dbReference>
<keyword evidence="3" id="KW-0004">4Fe-4S</keyword>
<dbReference type="PIRSF" id="PIRSF004976">
    <property type="entry name" value="ATPase_YdaO"/>
    <property type="match status" value="1"/>
</dbReference>
<evidence type="ECO:0000256" key="3">
    <source>
        <dbReference type="ARBA" id="ARBA00022485"/>
    </source>
</evidence>
<dbReference type="InterPro" id="IPR000541">
    <property type="entry name" value="Ncs6/Tuc1/Ctu1"/>
</dbReference>
<feature type="binding site" evidence="12">
    <location>
        <begin position="54"/>
        <end position="56"/>
    </location>
    <ligand>
        <name>ATP</name>
        <dbReference type="ChEBI" id="CHEBI:30616"/>
    </ligand>
</feature>
<keyword evidence="4" id="KW-0808">Transferase</keyword>
<evidence type="ECO:0000256" key="10">
    <source>
        <dbReference type="ARBA" id="ARBA00023004"/>
    </source>
</evidence>
<dbReference type="NCBIfam" id="TIGR00269">
    <property type="entry name" value="TIGR00269 family protein"/>
    <property type="match status" value="1"/>
</dbReference>
<feature type="domain" description="tRNA(Ile)-lysidine/2-thiocytidine synthase N-terminal" evidence="13">
    <location>
        <begin position="51"/>
        <end position="241"/>
    </location>
</feature>
<name>A0A8J8PJ07_9ARCH</name>
<feature type="domain" description="2-thiouridine synthetase TtuA-like N-terminal LIM" evidence="14">
    <location>
        <begin position="3"/>
        <end position="27"/>
    </location>
</feature>
<dbReference type="GO" id="GO:0000049">
    <property type="term" value="F:tRNA binding"/>
    <property type="evidence" value="ECO:0007669"/>
    <property type="project" value="InterPro"/>
</dbReference>
<dbReference type="InterPro" id="IPR056369">
    <property type="entry name" value="CTU1-like_ATP-bd"/>
</dbReference>
<feature type="binding site" evidence="12">
    <location>
        <position position="85"/>
    </location>
    <ligand>
        <name>ATP</name>
        <dbReference type="ChEBI" id="CHEBI:30616"/>
    </ligand>
</feature>
<dbReference type="InterPro" id="IPR014729">
    <property type="entry name" value="Rossmann-like_a/b/a_fold"/>
</dbReference>
<evidence type="ECO:0000256" key="6">
    <source>
        <dbReference type="ARBA" id="ARBA00022741"/>
    </source>
</evidence>
<keyword evidence="6 12" id="KW-0547">Nucleotide-binding</keyword>
<dbReference type="InterPro" id="IPR035107">
    <property type="entry name" value="tRNA_thiolation_TtcA_Ctu1"/>
</dbReference>
<evidence type="ECO:0000256" key="9">
    <source>
        <dbReference type="ARBA" id="ARBA00022842"/>
    </source>
</evidence>
<keyword evidence="7" id="KW-0862">Zinc</keyword>
<proteinExistence type="predicted"/>
<organism evidence="15 16">
    <name type="scientific">Candidatus Methanomassiliicoccus intestinalis</name>
    <dbReference type="NCBI Taxonomy" id="1406512"/>
    <lineage>
        <taxon>Archaea</taxon>
        <taxon>Methanobacteriati</taxon>
        <taxon>Thermoplasmatota</taxon>
        <taxon>Thermoplasmata</taxon>
        <taxon>Methanomassiliicoccales</taxon>
        <taxon>Methanomassiliicoccaceae</taxon>
        <taxon>Methanomassiliicoccus</taxon>
    </lineage>
</organism>
<evidence type="ECO:0000256" key="1">
    <source>
        <dbReference type="ARBA" id="ARBA00001946"/>
    </source>
</evidence>
<dbReference type="AlphaFoldDB" id="A0A8J8PJ07"/>
<dbReference type="OMA" id="IGHNLDD"/>
<keyword evidence="11" id="KW-0411">Iron-sulfur</keyword>
<dbReference type="SUPFAM" id="SSF52402">
    <property type="entry name" value="Adenine nucleotide alpha hydrolases-like"/>
    <property type="match status" value="1"/>
</dbReference>
<evidence type="ECO:0000313" key="16">
    <source>
        <dbReference type="Proteomes" id="UP000752814"/>
    </source>
</evidence>
<comment type="cofactor">
    <cofactor evidence="2">
        <name>[4Fe-4S] cluster</name>
        <dbReference type="ChEBI" id="CHEBI:49883"/>
    </cofactor>
</comment>
<dbReference type="GO" id="GO:0046872">
    <property type="term" value="F:metal ion binding"/>
    <property type="evidence" value="ECO:0007669"/>
    <property type="project" value="UniProtKB-KW"/>
</dbReference>
<comment type="cofactor">
    <cofactor evidence="1">
        <name>Mg(2+)</name>
        <dbReference type="ChEBI" id="CHEBI:18420"/>
    </cofactor>
</comment>
<dbReference type="GeneID" id="41323217"/>
<dbReference type="GO" id="GO:0005524">
    <property type="term" value="F:ATP binding"/>
    <property type="evidence" value="ECO:0007669"/>
    <property type="project" value="UniProtKB-KW"/>
</dbReference>
<keyword evidence="5" id="KW-0479">Metal-binding</keyword>
<dbReference type="CDD" id="cd01713">
    <property type="entry name" value="CTU1-like"/>
    <property type="match status" value="1"/>
</dbReference>
<dbReference type="InterPro" id="IPR054306">
    <property type="entry name" value="TtuA-like_LIM_N"/>
</dbReference>
<keyword evidence="9" id="KW-0460">Magnesium</keyword>
<dbReference type="GO" id="GO:0002143">
    <property type="term" value="P:tRNA wobble position uridine thiolation"/>
    <property type="evidence" value="ECO:0007669"/>
    <property type="project" value="TreeGrafter"/>
</dbReference>
<evidence type="ECO:0000256" key="5">
    <source>
        <dbReference type="ARBA" id="ARBA00022723"/>
    </source>
</evidence>
<dbReference type="Proteomes" id="UP000752814">
    <property type="component" value="Unassembled WGS sequence"/>
</dbReference>
<dbReference type="Pfam" id="PF22082">
    <property type="entry name" value="TtuA_LIM_N"/>
    <property type="match status" value="1"/>
</dbReference>
<dbReference type="GO" id="GO:0016740">
    <property type="term" value="F:transferase activity"/>
    <property type="evidence" value="ECO:0007669"/>
    <property type="project" value="UniProtKB-KW"/>
</dbReference>
<dbReference type="InterPro" id="IPR011063">
    <property type="entry name" value="TilS/TtcA_N"/>
</dbReference>
<evidence type="ECO:0000256" key="11">
    <source>
        <dbReference type="ARBA" id="ARBA00023014"/>
    </source>
</evidence>
<gene>
    <name evidence="15" type="ORF">A3207_01625</name>
</gene>